<evidence type="ECO:0000313" key="1">
    <source>
        <dbReference type="EMBL" id="AFI70425.1"/>
    </source>
</evidence>
<organism evidence="1 2">
    <name type="scientific">Burkholderia pseudomallei (strain 1026b)</name>
    <dbReference type="NCBI Taxonomy" id="884204"/>
    <lineage>
        <taxon>Bacteria</taxon>
        <taxon>Pseudomonadati</taxon>
        <taxon>Pseudomonadota</taxon>
        <taxon>Betaproteobacteria</taxon>
        <taxon>Burkholderiales</taxon>
        <taxon>Burkholderiaceae</taxon>
        <taxon>Burkholderia</taxon>
        <taxon>pseudomallei group</taxon>
    </lineage>
</organism>
<gene>
    <name evidence="1" type="ordered locus">BP1026B_II2205</name>
</gene>
<dbReference type="KEGG" id="bpz:BP1026B_II2205"/>
<accession>A0A0H3HX19</accession>
<protein>
    <submittedName>
        <fullName evidence="1">Uncharacterized protein</fullName>
    </submittedName>
</protein>
<proteinExistence type="predicted"/>
<reference evidence="1 2" key="1">
    <citation type="journal article" date="2012" name="PLoS ONE">
        <title>Evolution of Burkholderia pseudomallei in recurrent melioidosis.</title>
        <authorList>
            <person name="Hayden H.S."/>
            <person name="Lim R."/>
            <person name="Brittnacher M.J."/>
            <person name="Sims E.H."/>
            <person name="Ramage E.R."/>
            <person name="Fong C."/>
            <person name="Wu Z."/>
            <person name="Crist E."/>
            <person name="Chang J."/>
            <person name="Zhou Y."/>
            <person name="Radey M."/>
            <person name="Rohmer L."/>
            <person name="Haugen E."/>
            <person name="Gillett W."/>
            <person name="Wuthiekanun V."/>
            <person name="Peacock S.J."/>
            <person name="Kaul R."/>
            <person name="Miller S.I."/>
            <person name="Manoil C."/>
            <person name="Jacobs M.A."/>
        </authorList>
    </citation>
    <scope>NUCLEOTIDE SEQUENCE [LARGE SCALE GENOMIC DNA]</scope>
    <source>
        <strain evidence="1 2">1026b</strain>
    </source>
</reference>
<dbReference type="RefSeq" id="WP_014696891.1">
    <property type="nucleotide sequence ID" value="NC_017832.1"/>
</dbReference>
<sequence length="81" mass="9014">MKNDHFAKVIVDVSMFLEYSGENIIDPDASIELLEQIANELQKMSDSERASLSKSIRDLAPQYGPRANFVTDLPSNLGISE</sequence>
<name>A0A0H3HX19_BURP2</name>
<dbReference type="EMBL" id="CP002834">
    <property type="protein sequence ID" value="AFI70425.1"/>
    <property type="molecule type" value="Genomic_DNA"/>
</dbReference>
<dbReference type="Proteomes" id="UP000010087">
    <property type="component" value="Chromosome 2"/>
</dbReference>
<evidence type="ECO:0000313" key="2">
    <source>
        <dbReference type="Proteomes" id="UP000010087"/>
    </source>
</evidence>
<dbReference type="AlphaFoldDB" id="A0A0H3HX19"/>